<evidence type="ECO:0000313" key="10">
    <source>
        <dbReference type="Proteomes" id="UP001175000"/>
    </source>
</evidence>
<keyword evidence="10" id="KW-1185">Reference proteome</keyword>
<dbReference type="AlphaFoldDB" id="A0AA39WG28"/>
<dbReference type="InterPro" id="IPR001753">
    <property type="entry name" value="Enoyl-CoA_hydra/iso"/>
</dbReference>
<dbReference type="Pfam" id="PF00378">
    <property type="entry name" value="ECH_1"/>
    <property type="match status" value="1"/>
</dbReference>
<dbReference type="Gene3D" id="1.10.12.10">
    <property type="entry name" value="Lyase 2-enoyl-coa Hydratase, Chain A, domain 2"/>
    <property type="match status" value="1"/>
</dbReference>
<comment type="caution">
    <text evidence="9">The sequence shown here is derived from an EMBL/GenBank/DDBJ whole genome shotgun (WGS) entry which is preliminary data.</text>
</comment>
<dbReference type="EMBL" id="JAULSU010000006">
    <property type="protein sequence ID" value="KAK0614727.1"/>
    <property type="molecule type" value="Genomic_DNA"/>
</dbReference>
<evidence type="ECO:0000313" key="9">
    <source>
        <dbReference type="EMBL" id="KAK0614727.1"/>
    </source>
</evidence>
<keyword evidence="5" id="KW-0496">Mitochondrion</keyword>
<dbReference type="PANTHER" id="PTHR43602">
    <property type="match status" value="1"/>
</dbReference>
<dbReference type="GO" id="GO:0005739">
    <property type="term" value="C:mitochondrion"/>
    <property type="evidence" value="ECO:0007669"/>
    <property type="project" value="UniProtKB-SubCell"/>
</dbReference>
<dbReference type="GO" id="GO:0006631">
    <property type="term" value="P:fatty acid metabolic process"/>
    <property type="evidence" value="ECO:0007669"/>
    <property type="project" value="UniProtKB-KW"/>
</dbReference>
<evidence type="ECO:0000256" key="5">
    <source>
        <dbReference type="ARBA" id="ARBA00023128"/>
    </source>
</evidence>
<accession>A0AA39WG28</accession>
<keyword evidence="2" id="KW-0276">Fatty acid metabolism</keyword>
<dbReference type="Proteomes" id="UP001175000">
    <property type="component" value="Unassembled WGS sequence"/>
</dbReference>
<dbReference type="GO" id="GO:0016836">
    <property type="term" value="F:hydro-lyase activity"/>
    <property type="evidence" value="ECO:0007669"/>
    <property type="project" value="TreeGrafter"/>
</dbReference>
<reference evidence="9" key="1">
    <citation type="submission" date="2023-06" db="EMBL/GenBank/DDBJ databases">
        <title>Genome-scale phylogeny and comparative genomics of the fungal order Sordariales.</title>
        <authorList>
            <consortium name="Lawrence Berkeley National Laboratory"/>
            <person name="Hensen N."/>
            <person name="Bonometti L."/>
            <person name="Westerberg I."/>
            <person name="Brannstrom I.O."/>
            <person name="Guillou S."/>
            <person name="Cros-Aarteil S."/>
            <person name="Calhoun S."/>
            <person name="Haridas S."/>
            <person name="Kuo A."/>
            <person name="Mondo S."/>
            <person name="Pangilinan J."/>
            <person name="Riley R."/>
            <person name="Labutti K."/>
            <person name="Andreopoulos B."/>
            <person name="Lipzen A."/>
            <person name="Chen C."/>
            <person name="Yanf M."/>
            <person name="Daum C."/>
            <person name="Ng V."/>
            <person name="Clum A."/>
            <person name="Steindorff A."/>
            <person name="Ohm R."/>
            <person name="Martin F."/>
            <person name="Silar P."/>
            <person name="Natvig D."/>
            <person name="Lalanne C."/>
            <person name="Gautier V."/>
            <person name="Ament-Velasquez S.L."/>
            <person name="Kruys A."/>
            <person name="Hutchinson M.I."/>
            <person name="Powell A.J."/>
            <person name="Barry K."/>
            <person name="Miller A.N."/>
            <person name="Grigoriev I.V."/>
            <person name="Debuchy R."/>
            <person name="Gladieux P."/>
            <person name="Thoren M.H."/>
            <person name="Johannesson H."/>
        </authorList>
    </citation>
    <scope>NUCLEOTIDE SEQUENCE</scope>
    <source>
        <strain evidence="9">CBS 606.72</strain>
    </source>
</reference>
<dbReference type="InterPro" id="IPR014748">
    <property type="entry name" value="Enoyl-CoA_hydra_C"/>
</dbReference>
<organism evidence="9 10">
    <name type="scientific">Immersiella caudata</name>
    <dbReference type="NCBI Taxonomy" id="314043"/>
    <lineage>
        <taxon>Eukaryota</taxon>
        <taxon>Fungi</taxon>
        <taxon>Dikarya</taxon>
        <taxon>Ascomycota</taxon>
        <taxon>Pezizomycotina</taxon>
        <taxon>Sordariomycetes</taxon>
        <taxon>Sordariomycetidae</taxon>
        <taxon>Sordariales</taxon>
        <taxon>Lasiosphaeriaceae</taxon>
        <taxon>Immersiella</taxon>
    </lineage>
</organism>
<evidence type="ECO:0000256" key="6">
    <source>
        <dbReference type="ARBA" id="ARBA00037410"/>
    </source>
</evidence>
<evidence type="ECO:0000256" key="4">
    <source>
        <dbReference type="ARBA" id="ARBA00023098"/>
    </source>
</evidence>
<keyword evidence="4" id="KW-0443">Lipid metabolism</keyword>
<proteinExistence type="inferred from homology"/>
<comment type="similarity">
    <text evidence="8">Belongs to the enoyl-CoA hydratase/isomerase family.</text>
</comment>
<protein>
    <recommendedName>
        <fullName evidence="7">Enoyl-CoA hydratase domain-containing protein 3, mitochondrial</fullName>
    </recommendedName>
</protein>
<name>A0AA39WG28_9PEZI</name>
<evidence type="ECO:0000256" key="2">
    <source>
        <dbReference type="ARBA" id="ARBA00022832"/>
    </source>
</evidence>
<dbReference type="InterPro" id="IPR018376">
    <property type="entry name" value="Enoyl-CoA_hyd/isom_CS"/>
</dbReference>
<dbReference type="PANTHER" id="PTHR43602:SF1">
    <property type="entry name" value="ENOYL-COA HYDRATASE DOMAIN-CONTAINING PROTEIN 3, MITOCHONDRIAL"/>
    <property type="match status" value="1"/>
</dbReference>
<gene>
    <name evidence="9" type="ORF">B0T14DRAFT_540061</name>
</gene>
<dbReference type="SUPFAM" id="SSF52096">
    <property type="entry name" value="ClpP/crotonase"/>
    <property type="match status" value="1"/>
</dbReference>
<dbReference type="InterPro" id="IPR052377">
    <property type="entry name" value="Mitochondrial_ECH-domain"/>
</dbReference>
<comment type="subcellular location">
    <subcellularLocation>
        <location evidence="1">Mitochondrion</location>
    </subcellularLocation>
</comment>
<dbReference type="CDD" id="cd06558">
    <property type="entry name" value="crotonase-like"/>
    <property type="match status" value="1"/>
</dbReference>
<evidence type="ECO:0000256" key="3">
    <source>
        <dbReference type="ARBA" id="ARBA00022946"/>
    </source>
</evidence>
<dbReference type="Gene3D" id="3.90.226.10">
    <property type="entry name" value="2-enoyl-CoA Hydratase, Chain A, domain 1"/>
    <property type="match status" value="1"/>
</dbReference>
<dbReference type="InterPro" id="IPR029045">
    <property type="entry name" value="ClpP/crotonase-like_dom_sf"/>
</dbReference>
<keyword evidence="3" id="KW-0809">Transit peptide</keyword>
<sequence>MSLPKLPAGAAYLFLNNASRRNALSLEVLQDLSSQLKRHFTSPKSKELLTLPPFYHKHLKRLQEAKEYRWLFDPSEWRNECRNMPSVLVLRSQGPVFSSGHDLKEVSEMSEAERKELFKTCAEVMSLIRSSPAVVVGAVQGLATAAGFQLAMTCDVTIARASTEFQLPGMSIGLPCTSPSTAASRRIPVGLAYRMYATAQRVRADELGGAIDVVKSSEEDAFERRVAETVSQLVGMPGQPQALGKWAFWSQSGMAASGKLDGFTRATTWSSDAMVMHAGNSEAAEGMSAFLEKRKPKWSI</sequence>
<evidence type="ECO:0000256" key="8">
    <source>
        <dbReference type="RuleBase" id="RU003707"/>
    </source>
</evidence>
<evidence type="ECO:0000256" key="7">
    <source>
        <dbReference type="ARBA" id="ARBA00040545"/>
    </source>
</evidence>
<comment type="function">
    <text evidence="6">May play a role in fatty acid biosynthesis and insulin sensitivity.</text>
</comment>
<evidence type="ECO:0000256" key="1">
    <source>
        <dbReference type="ARBA" id="ARBA00004173"/>
    </source>
</evidence>
<dbReference type="PROSITE" id="PS00166">
    <property type="entry name" value="ENOYL_COA_HYDRATASE"/>
    <property type="match status" value="1"/>
</dbReference>